<dbReference type="InterPro" id="IPR050248">
    <property type="entry name" value="Polysacc_deacetylase_ArnD"/>
</dbReference>
<dbReference type="PROSITE" id="PS51677">
    <property type="entry name" value="NODB"/>
    <property type="match status" value="1"/>
</dbReference>
<reference evidence="2" key="1">
    <citation type="submission" date="2020-10" db="EMBL/GenBank/DDBJ databases">
        <authorList>
            <person name="Gilroy R."/>
        </authorList>
    </citation>
    <scope>NUCLEOTIDE SEQUENCE</scope>
    <source>
        <strain evidence="2">ChiW25-3613</strain>
    </source>
</reference>
<dbReference type="EMBL" id="DVHB01000073">
    <property type="protein sequence ID" value="HIR39555.1"/>
    <property type="molecule type" value="Genomic_DNA"/>
</dbReference>
<dbReference type="InterPro" id="IPR002509">
    <property type="entry name" value="NODB_dom"/>
</dbReference>
<evidence type="ECO:0000313" key="2">
    <source>
        <dbReference type="EMBL" id="HIR39555.1"/>
    </source>
</evidence>
<dbReference type="SUPFAM" id="SSF88713">
    <property type="entry name" value="Glycoside hydrolase/deacetylase"/>
    <property type="match status" value="1"/>
</dbReference>
<name>A0A9D1DCI0_9FIRM</name>
<evidence type="ECO:0000313" key="3">
    <source>
        <dbReference type="Proteomes" id="UP000824179"/>
    </source>
</evidence>
<proteinExistence type="predicted"/>
<dbReference type="PANTHER" id="PTHR10587:SF128">
    <property type="entry name" value="POLYSACCHARIDE DEACETYLASE PDAB-RELATED"/>
    <property type="match status" value="1"/>
</dbReference>
<dbReference type="GO" id="GO:0016810">
    <property type="term" value="F:hydrolase activity, acting on carbon-nitrogen (but not peptide) bonds"/>
    <property type="evidence" value="ECO:0007669"/>
    <property type="project" value="InterPro"/>
</dbReference>
<protein>
    <submittedName>
        <fullName evidence="2">Polysaccharide deacetylase family protein</fullName>
    </submittedName>
</protein>
<feature type="domain" description="NodB homology" evidence="1">
    <location>
        <begin position="59"/>
        <end position="236"/>
    </location>
</feature>
<dbReference type="Pfam" id="PF01522">
    <property type="entry name" value="Polysacc_deac_1"/>
    <property type="match status" value="1"/>
</dbReference>
<evidence type="ECO:0000259" key="1">
    <source>
        <dbReference type="PROSITE" id="PS51677"/>
    </source>
</evidence>
<dbReference type="InterPro" id="IPR011330">
    <property type="entry name" value="Glyco_hydro/deAcase_b/a-brl"/>
</dbReference>
<sequence>MAKPAFTATVKLKTILLSLIAVVTLAALLLAVYFTGAYAVFYGGTNRRIPIYSVEREDKYISITFDCAWGTEHTDAILQALSDYNVKATFFMVEFWTEKYSSYVERIYEAGHSIGTHSKTHSYMSKLSADEIRAELACSSAAITAVTGAPVELFRAPYGDYDNELIKTAEEEGYYTIQWDVDSLDWKDLSAGEISMRVINRVQSGSIILMHNNGLHTAEAVPVILKELISRGYTFVPVDQLIYRDNYYIDSNGRQQPAEQAA</sequence>
<dbReference type="CDD" id="cd10917">
    <property type="entry name" value="CE4_NodB_like_6s_7s"/>
    <property type="match status" value="1"/>
</dbReference>
<dbReference type="GO" id="GO:0005975">
    <property type="term" value="P:carbohydrate metabolic process"/>
    <property type="evidence" value="ECO:0007669"/>
    <property type="project" value="InterPro"/>
</dbReference>
<dbReference type="PANTHER" id="PTHR10587">
    <property type="entry name" value="GLYCOSYL TRANSFERASE-RELATED"/>
    <property type="match status" value="1"/>
</dbReference>
<dbReference type="AlphaFoldDB" id="A0A9D1DCI0"/>
<dbReference type="Gene3D" id="3.20.20.370">
    <property type="entry name" value="Glycoside hydrolase/deacetylase"/>
    <property type="match status" value="1"/>
</dbReference>
<dbReference type="GO" id="GO:0016020">
    <property type="term" value="C:membrane"/>
    <property type="evidence" value="ECO:0007669"/>
    <property type="project" value="TreeGrafter"/>
</dbReference>
<dbReference type="Proteomes" id="UP000824179">
    <property type="component" value="Unassembled WGS sequence"/>
</dbReference>
<reference evidence="2" key="2">
    <citation type="journal article" date="2021" name="PeerJ">
        <title>Extensive microbial diversity within the chicken gut microbiome revealed by metagenomics and culture.</title>
        <authorList>
            <person name="Gilroy R."/>
            <person name="Ravi A."/>
            <person name="Getino M."/>
            <person name="Pursley I."/>
            <person name="Horton D.L."/>
            <person name="Alikhan N.F."/>
            <person name="Baker D."/>
            <person name="Gharbi K."/>
            <person name="Hall N."/>
            <person name="Watson M."/>
            <person name="Adriaenssens E.M."/>
            <person name="Foster-Nyarko E."/>
            <person name="Jarju S."/>
            <person name="Secka A."/>
            <person name="Antonio M."/>
            <person name="Oren A."/>
            <person name="Chaudhuri R.R."/>
            <person name="La Ragione R."/>
            <person name="Hildebrand F."/>
            <person name="Pallen M.J."/>
        </authorList>
    </citation>
    <scope>NUCLEOTIDE SEQUENCE</scope>
    <source>
        <strain evidence="2">ChiW25-3613</strain>
    </source>
</reference>
<organism evidence="2 3">
    <name type="scientific">Candidatus Coproplasma stercoripullorum</name>
    <dbReference type="NCBI Taxonomy" id="2840751"/>
    <lineage>
        <taxon>Bacteria</taxon>
        <taxon>Bacillati</taxon>
        <taxon>Bacillota</taxon>
        <taxon>Clostridia</taxon>
        <taxon>Eubacteriales</taxon>
        <taxon>Candidatus Coproplasma</taxon>
    </lineage>
</organism>
<accession>A0A9D1DCI0</accession>
<comment type="caution">
    <text evidence="2">The sequence shown here is derived from an EMBL/GenBank/DDBJ whole genome shotgun (WGS) entry which is preliminary data.</text>
</comment>
<gene>
    <name evidence="2" type="ORF">IAB90_04140</name>
</gene>